<dbReference type="RefSeq" id="WP_157391511.1">
    <property type="nucleotide sequence ID" value="NZ_WRPP01000007.1"/>
</dbReference>
<keyword evidence="1" id="KW-0812">Transmembrane</keyword>
<evidence type="ECO:0000313" key="3">
    <source>
        <dbReference type="Proteomes" id="UP000466794"/>
    </source>
</evidence>
<organism evidence="2 3">
    <name type="scientific">Nocardia terrae</name>
    <dbReference type="NCBI Taxonomy" id="2675851"/>
    <lineage>
        <taxon>Bacteria</taxon>
        <taxon>Bacillati</taxon>
        <taxon>Actinomycetota</taxon>
        <taxon>Actinomycetes</taxon>
        <taxon>Mycobacteriales</taxon>
        <taxon>Nocardiaceae</taxon>
        <taxon>Nocardia</taxon>
    </lineage>
</organism>
<reference evidence="2 3" key="1">
    <citation type="submission" date="2019-12" db="EMBL/GenBank/DDBJ databases">
        <title>Nocardia sp. nov. ET3-3 isolated from soil.</title>
        <authorList>
            <person name="Kanchanasin P."/>
            <person name="Tanasupawat S."/>
            <person name="Yuki M."/>
            <person name="Kudo T."/>
        </authorList>
    </citation>
    <scope>NUCLEOTIDE SEQUENCE [LARGE SCALE GENOMIC DNA]</scope>
    <source>
        <strain evidence="2 3">ET3-3</strain>
    </source>
</reference>
<sequence length="247" mass="25844">MRFTAVLRSEWIKARSLPVLGGLLALLVVSTVGFSLAGAASIGRHDAGKPGFDALLTSFYGINFGQLAAICVGSVCAAAQFRYGGTRVWFTAVPRRGLVYGANLAVIGAATMAAGLVTAALCFFGGQPLLGSDRIRADDPAAWRAIIGCAIYLSLIALFAAGLATVFRNAMAAMGILVPVVLLLSFTLGDVTRHNGLVQFLPDRAGRQALVHNPSGALGPWTGLAVTALWAAASLWAGWEILRRKDF</sequence>
<keyword evidence="1" id="KW-1133">Transmembrane helix</keyword>
<dbReference type="EMBL" id="WRPP01000007">
    <property type="protein sequence ID" value="MVU81950.1"/>
    <property type="molecule type" value="Genomic_DNA"/>
</dbReference>
<feature type="transmembrane region" description="Helical" evidence="1">
    <location>
        <begin position="170"/>
        <end position="188"/>
    </location>
</feature>
<accession>A0A7K1V5L8</accession>
<name>A0A7K1V5L8_9NOCA</name>
<feature type="transmembrane region" description="Helical" evidence="1">
    <location>
        <begin position="55"/>
        <end position="77"/>
    </location>
</feature>
<comment type="caution">
    <text evidence="2">The sequence shown here is derived from an EMBL/GenBank/DDBJ whole genome shotgun (WGS) entry which is preliminary data.</text>
</comment>
<keyword evidence="3" id="KW-1185">Reference proteome</keyword>
<dbReference type="AlphaFoldDB" id="A0A7K1V5L8"/>
<evidence type="ECO:0000313" key="2">
    <source>
        <dbReference type="EMBL" id="MVU81950.1"/>
    </source>
</evidence>
<dbReference type="Proteomes" id="UP000466794">
    <property type="component" value="Unassembled WGS sequence"/>
</dbReference>
<evidence type="ECO:0000256" key="1">
    <source>
        <dbReference type="SAM" id="Phobius"/>
    </source>
</evidence>
<proteinExistence type="predicted"/>
<keyword evidence="1" id="KW-0472">Membrane</keyword>
<feature type="transmembrane region" description="Helical" evidence="1">
    <location>
        <begin position="221"/>
        <end position="242"/>
    </location>
</feature>
<protein>
    <submittedName>
        <fullName evidence="2">ABC transporter permease</fullName>
    </submittedName>
</protein>
<feature type="transmembrane region" description="Helical" evidence="1">
    <location>
        <begin position="98"/>
        <end position="121"/>
    </location>
</feature>
<feature type="transmembrane region" description="Helical" evidence="1">
    <location>
        <begin position="141"/>
        <end position="163"/>
    </location>
</feature>
<gene>
    <name evidence="2" type="ORF">GPX89_32520</name>
</gene>